<dbReference type="AlphaFoldDB" id="A0A3D6BS16"/>
<evidence type="ECO:0000313" key="4">
    <source>
        <dbReference type="Proteomes" id="UP000263268"/>
    </source>
</evidence>
<dbReference type="Pfam" id="PF18962">
    <property type="entry name" value="Por_Secre_tail"/>
    <property type="match status" value="1"/>
</dbReference>
<dbReference type="EMBL" id="DPRK01000088">
    <property type="protein sequence ID" value="HCY81009.1"/>
    <property type="molecule type" value="Genomic_DNA"/>
</dbReference>
<evidence type="ECO:0000259" key="2">
    <source>
        <dbReference type="Pfam" id="PF18962"/>
    </source>
</evidence>
<keyword evidence="1" id="KW-0732">Signal</keyword>
<protein>
    <recommendedName>
        <fullName evidence="2">Secretion system C-terminal sorting domain-containing protein</fullName>
    </recommendedName>
</protein>
<comment type="caution">
    <text evidence="3">The sequence shown here is derived from an EMBL/GenBank/DDBJ whole genome shotgun (WGS) entry which is preliminary data.</text>
</comment>
<gene>
    <name evidence="3" type="ORF">DHV22_05065</name>
</gene>
<sequence length="306" mass="33446">TAAEYYFGTDPGTGNATAITIPTGETLDENLAFLTNTLPQGSHRAFVRVKNANDVWSLYDHIVFSVVPLAEINIADINSIEYYFDADPGIGLGNQVTITDTETVDQNLAIPTTGLPTGSHRLFIRVGNTAGNYSVYTHTVFSVRTPTFFNNASIVAAEYFIDVDPGFGSATALSVSGDNLDENLTIPTSASLAQGDHYLHIRVLNADGSWSLYDRKLFEIDGTLGIDSDDLSEIRIFPIPTSDYVNIKTPYHIQIKSIGIIDLNGKVVMQLNNPVEKINLSNLQQGVYLLQIQTQNGNLSKRIIKN</sequence>
<name>A0A3D6BS16_9FLAO</name>
<proteinExistence type="predicted"/>
<organism evidence="3 4">
    <name type="scientific">Xanthomarina gelatinilytica</name>
    <dbReference type="NCBI Taxonomy" id="1137281"/>
    <lineage>
        <taxon>Bacteria</taxon>
        <taxon>Pseudomonadati</taxon>
        <taxon>Bacteroidota</taxon>
        <taxon>Flavobacteriia</taxon>
        <taxon>Flavobacteriales</taxon>
        <taxon>Flavobacteriaceae</taxon>
        <taxon>Xanthomarina</taxon>
    </lineage>
</organism>
<feature type="domain" description="Secretion system C-terminal sorting" evidence="2">
    <location>
        <begin position="236"/>
        <end position="304"/>
    </location>
</feature>
<accession>A0A3D6BS16</accession>
<evidence type="ECO:0000256" key="1">
    <source>
        <dbReference type="ARBA" id="ARBA00022729"/>
    </source>
</evidence>
<dbReference type="Proteomes" id="UP000263268">
    <property type="component" value="Unassembled WGS sequence"/>
</dbReference>
<feature type="non-terminal residue" evidence="3">
    <location>
        <position position="1"/>
    </location>
</feature>
<evidence type="ECO:0000313" key="3">
    <source>
        <dbReference type="EMBL" id="HCY81009.1"/>
    </source>
</evidence>
<reference evidence="3 4" key="1">
    <citation type="journal article" date="2018" name="Nat. Biotechnol.">
        <title>A standardized bacterial taxonomy based on genome phylogeny substantially revises the tree of life.</title>
        <authorList>
            <person name="Parks D.H."/>
            <person name="Chuvochina M."/>
            <person name="Waite D.W."/>
            <person name="Rinke C."/>
            <person name="Skarshewski A."/>
            <person name="Chaumeil P.A."/>
            <person name="Hugenholtz P."/>
        </authorList>
    </citation>
    <scope>NUCLEOTIDE SEQUENCE [LARGE SCALE GENOMIC DNA]</scope>
    <source>
        <strain evidence="3">UBA10227</strain>
    </source>
</reference>
<dbReference type="NCBIfam" id="TIGR04183">
    <property type="entry name" value="Por_Secre_tail"/>
    <property type="match status" value="1"/>
</dbReference>
<dbReference type="InterPro" id="IPR026444">
    <property type="entry name" value="Secre_tail"/>
</dbReference>